<dbReference type="InterPro" id="IPR036271">
    <property type="entry name" value="Tet_transcr_reg_TetR-rel_C_sf"/>
</dbReference>
<reference evidence="5" key="1">
    <citation type="submission" date="2018-02" db="EMBL/GenBank/DDBJ databases">
        <title>Genome sequence of Desulfocucumis palustris strain NAW-5.</title>
        <authorList>
            <person name="Watanabe M."/>
            <person name="Kojima H."/>
            <person name="Fukui M."/>
        </authorList>
    </citation>
    <scope>NUCLEOTIDE SEQUENCE [LARGE SCALE GENOMIC DNA]</scope>
    <source>
        <strain evidence="5">NAW-5</strain>
    </source>
</reference>
<dbReference type="Gene3D" id="1.10.357.10">
    <property type="entry name" value="Tetracycline Repressor, domain 2"/>
    <property type="match status" value="1"/>
</dbReference>
<dbReference type="PROSITE" id="PS50977">
    <property type="entry name" value="HTH_TETR_2"/>
    <property type="match status" value="1"/>
</dbReference>
<dbReference type="InterPro" id="IPR050624">
    <property type="entry name" value="HTH-type_Tx_Regulator"/>
</dbReference>
<dbReference type="PROSITE" id="PS01081">
    <property type="entry name" value="HTH_TETR_1"/>
    <property type="match status" value="1"/>
</dbReference>
<evidence type="ECO:0000313" key="4">
    <source>
        <dbReference type="EMBL" id="GBF35074.1"/>
    </source>
</evidence>
<dbReference type="SUPFAM" id="SSF46689">
    <property type="entry name" value="Homeodomain-like"/>
    <property type="match status" value="1"/>
</dbReference>
<dbReference type="InterPro" id="IPR009057">
    <property type="entry name" value="Homeodomain-like_sf"/>
</dbReference>
<dbReference type="InterPro" id="IPR023772">
    <property type="entry name" value="DNA-bd_HTH_TetR-type_CS"/>
</dbReference>
<protein>
    <submittedName>
        <fullName evidence="4">Transcriptional regulator</fullName>
    </submittedName>
</protein>
<dbReference type="Gene3D" id="1.10.10.60">
    <property type="entry name" value="Homeodomain-like"/>
    <property type="match status" value="1"/>
</dbReference>
<dbReference type="PRINTS" id="PR00455">
    <property type="entry name" value="HTHTETR"/>
</dbReference>
<evidence type="ECO:0000256" key="2">
    <source>
        <dbReference type="PROSITE-ProRule" id="PRU00335"/>
    </source>
</evidence>
<evidence type="ECO:0000256" key="1">
    <source>
        <dbReference type="ARBA" id="ARBA00023125"/>
    </source>
</evidence>
<sequence>MDYRQRIISALRELAMFRGFSGVTVDELASHTGISKRTIYRYFKSKDEIIESVFAEFMNDIRQMMLKAMNSSHNPVEKIINVVMGIAQNVKIVQPPMLYDLQRHYPHLWERLEEFRTNNIQHIFESIIMKNRNYFNKNINPKIFTTALLAGIRAVATPSFIIENNLTPEETVRSLFSIYLYGLLEERDNIPDINKMPLLTDPAAFK</sequence>
<keyword evidence="1 2" id="KW-0238">DNA-binding</keyword>
<dbReference type="Proteomes" id="UP000239549">
    <property type="component" value="Unassembled WGS sequence"/>
</dbReference>
<dbReference type="SUPFAM" id="SSF48498">
    <property type="entry name" value="Tetracyclin repressor-like, C-terminal domain"/>
    <property type="match status" value="1"/>
</dbReference>
<organism evidence="4 5">
    <name type="scientific">Desulfocucumis palustris</name>
    <dbReference type="NCBI Taxonomy" id="1898651"/>
    <lineage>
        <taxon>Bacteria</taxon>
        <taxon>Bacillati</taxon>
        <taxon>Bacillota</taxon>
        <taxon>Clostridia</taxon>
        <taxon>Eubacteriales</taxon>
        <taxon>Desulfocucumaceae</taxon>
        <taxon>Desulfocucumis</taxon>
    </lineage>
</organism>
<dbReference type="EMBL" id="BFAV01000157">
    <property type="protein sequence ID" value="GBF35074.1"/>
    <property type="molecule type" value="Genomic_DNA"/>
</dbReference>
<keyword evidence="5" id="KW-1185">Reference proteome</keyword>
<dbReference type="InterPro" id="IPR001647">
    <property type="entry name" value="HTH_TetR"/>
</dbReference>
<comment type="caution">
    <text evidence="4">The sequence shown here is derived from an EMBL/GenBank/DDBJ whole genome shotgun (WGS) entry which is preliminary data.</text>
</comment>
<accession>A0A2L2XGE7</accession>
<name>A0A2L2XGE7_9FIRM</name>
<evidence type="ECO:0000313" key="5">
    <source>
        <dbReference type="Proteomes" id="UP000239549"/>
    </source>
</evidence>
<dbReference type="AlphaFoldDB" id="A0A2L2XGE7"/>
<dbReference type="RefSeq" id="WP_165792189.1">
    <property type="nucleotide sequence ID" value="NZ_BFAV01000157.1"/>
</dbReference>
<dbReference type="PANTHER" id="PTHR43479:SF11">
    <property type="entry name" value="ACREF_ENVCD OPERON REPRESSOR-RELATED"/>
    <property type="match status" value="1"/>
</dbReference>
<evidence type="ECO:0000259" key="3">
    <source>
        <dbReference type="PROSITE" id="PS50977"/>
    </source>
</evidence>
<dbReference type="GO" id="GO:0003677">
    <property type="term" value="F:DNA binding"/>
    <property type="evidence" value="ECO:0007669"/>
    <property type="project" value="UniProtKB-UniRule"/>
</dbReference>
<proteinExistence type="predicted"/>
<feature type="domain" description="HTH tetR-type" evidence="3">
    <location>
        <begin position="1"/>
        <end position="61"/>
    </location>
</feature>
<gene>
    <name evidence="4" type="ORF">DCCM_4197</name>
</gene>
<feature type="DNA-binding region" description="H-T-H motif" evidence="2">
    <location>
        <begin position="24"/>
        <end position="43"/>
    </location>
</feature>
<dbReference type="Pfam" id="PF00440">
    <property type="entry name" value="TetR_N"/>
    <property type="match status" value="1"/>
</dbReference>
<dbReference type="PANTHER" id="PTHR43479">
    <property type="entry name" value="ACREF/ENVCD OPERON REPRESSOR-RELATED"/>
    <property type="match status" value="1"/>
</dbReference>